<evidence type="ECO:0000313" key="4">
    <source>
        <dbReference type="Proteomes" id="UP001499852"/>
    </source>
</evidence>
<gene>
    <name evidence="3" type="ORF">GCM10023213_03370</name>
</gene>
<evidence type="ECO:0000259" key="2">
    <source>
        <dbReference type="Pfam" id="PF01738"/>
    </source>
</evidence>
<keyword evidence="4" id="KW-1185">Reference proteome</keyword>
<dbReference type="SUPFAM" id="SSF53474">
    <property type="entry name" value="alpha/beta-Hydrolases"/>
    <property type="match status" value="1"/>
</dbReference>
<dbReference type="EMBL" id="BAABIA010000001">
    <property type="protein sequence ID" value="GAA5133464.1"/>
    <property type="molecule type" value="Genomic_DNA"/>
</dbReference>
<dbReference type="RefSeq" id="WP_345734637.1">
    <property type="nucleotide sequence ID" value="NZ_BAABIA010000001.1"/>
</dbReference>
<dbReference type="InterPro" id="IPR002925">
    <property type="entry name" value="Dienelactn_hydro"/>
</dbReference>
<sequence length="254" mass="27481">MNRRTLYAGFLLGLCAQIHTGCTTRPASTPGPVRQTDSFTTQGRKIKVETFLPKASGRFPAVLVLHGSSGTLVGKGPLVKLCHQLAAQGQVAILVHYFDRTGTVWSGDKSIHQHWPVWVETIRAAVDYAGAHPSVHPDSIGLFGFSLGAYLAVSEAADDTRVKAVAELAGGLFDRQKPTLTHLPRLLILHGRDDERVPATQALELAATARRLGTPHILKLYDQEGHVLSSEAIADAMSRTLVFFNKQLPTAHAD</sequence>
<organism evidence="3 4">
    <name type="scientific">Prosthecobacter algae</name>
    <dbReference type="NCBI Taxonomy" id="1144682"/>
    <lineage>
        <taxon>Bacteria</taxon>
        <taxon>Pseudomonadati</taxon>
        <taxon>Verrucomicrobiota</taxon>
        <taxon>Verrucomicrobiia</taxon>
        <taxon>Verrucomicrobiales</taxon>
        <taxon>Verrucomicrobiaceae</taxon>
        <taxon>Prosthecobacter</taxon>
    </lineage>
</organism>
<dbReference type="Proteomes" id="UP001499852">
    <property type="component" value="Unassembled WGS sequence"/>
</dbReference>
<comment type="caution">
    <text evidence="3">The sequence shown here is derived from an EMBL/GenBank/DDBJ whole genome shotgun (WGS) entry which is preliminary data.</text>
</comment>
<protein>
    <recommendedName>
        <fullName evidence="2">Dienelactone hydrolase domain-containing protein</fullName>
    </recommendedName>
</protein>
<dbReference type="Gene3D" id="3.40.50.1820">
    <property type="entry name" value="alpha/beta hydrolase"/>
    <property type="match status" value="1"/>
</dbReference>
<dbReference type="PANTHER" id="PTHR22946:SF9">
    <property type="entry name" value="POLYKETIDE TRANSFERASE AF380"/>
    <property type="match status" value="1"/>
</dbReference>
<dbReference type="InterPro" id="IPR050261">
    <property type="entry name" value="FrsA_esterase"/>
</dbReference>
<keyword evidence="1" id="KW-0378">Hydrolase</keyword>
<name>A0ABP9NXY8_9BACT</name>
<evidence type="ECO:0000256" key="1">
    <source>
        <dbReference type="ARBA" id="ARBA00022801"/>
    </source>
</evidence>
<reference evidence="4" key="1">
    <citation type="journal article" date="2019" name="Int. J. Syst. Evol. Microbiol.">
        <title>The Global Catalogue of Microorganisms (GCM) 10K type strain sequencing project: providing services to taxonomists for standard genome sequencing and annotation.</title>
        <authorList>
            <consortium name="The Broad Institute Genomics Platform"/>
            <consortium name="The Broad Institute Genome Sequencing Center for Infectious Disease"/>
            <person name="Wu L."/>
            <person name="Ma J."/>
        </authorList>
    </citation>
    <scope>NUCLEOTIDE SEQUENCE [LARGE SCALE GENOMIC DNA]</scope>
    <source>
        <strain evidence="4">JCM 18053</strain>
    </source>
</reference>
<evidence type="ECO:0000313" key="3">
    <source>
        <dbReference type="EMBL" id="GAA5133464.1"/>
    </source>
</evidence>
<dbReference type="InterPro" id="IPR029058">
    <property type="entry name" value="AB_hydrolase_fold"/>
</dbReference>
<accession>A0ABP9NXY8</accession>
<dbReference type="PANTHER" id="PTHR22946">
    <property type="entry name" value="DIENELACTONE HYDROLASE DOMAIN-CONTAINING PROTEIN-RELATED"/>
    <property type="match status" value="1"/>
</dbReference>
<dbReference type="Pfam" id="PF01738">
    <property type="entry name" value="DLH"/>
    <property type="match status" value="1"/>
</dbReference>
<proteinExistence type="predicted"/>
<feature type="domain" description="Dienelactone hydrolase" evidence="2">
    <location>
        <begin position="51"/>
        <end position="227"/>
    </location>
</feature>